<keyword evidence="3" id="KW-1185">Reference proteome</keyword>
<dbReference type="AlphaFoldDB" id="A0A1N7PFY5"/>
<reference evidence="3" key="1">
    <citation type="submission" date="2017-01" db="EMBL/GenBank/DDBJ databases">
        <authorList>
            <person name="Varghese N."/>
            <person name="Submissions S."/>
        </authorList>
    </citation>
    <scope>NUCLEOTIDE SEQUENCE [LARGE SCALE GENOMIC DNA]</scope>
    <source>
        <strain evidence="3">DSM 45196</strain>
    </source>
</reference>
<proteinExistence type="predicted"/>
<protein>
    <submittedName>
        <fullName evidence="2">Uncharacterized protein</fullName>
    </submittedName>
</protein>
<evidence type="ECO:0000256" key="1">
    <source>
        <dbReference type="SAM" id="Phobius"/>
    </source>
</evidence>
<accession>A0A1N7PFY5</accession>
<evidence type="ECO:0000313" key="3">
    <source>
        <dbReference type="Proteomes" id="UP000186795"/>
    </source>
</evidence>
<sequence length="33" mass="3664">MNWLKRLGANIYFIVLIGLALLLFILGGVKVFG</sequence>
<dbReference type="Proteomes" id="UP000186795">
    <property type="component" value="Unassembled WGS sequence"/>
</dbReference>
<keyword evidence="1" id="KW-1133">Transmembrane helix</keyword>
<evidence type="ECO:0000313" key="2">
    <source>
        <dbReference type="EMBL" id="SIT09502.1"/>
    </source>
</evidence>
<dbReference type="EMBL" id="FTOD01000012">
    <property type="protein sequence ID" value="SIT09502.1"/>
    <property type="molecule type" value="Genomic_DNA"/>
</dbReference>
<keyword evidence="1" id="KW-0472">Membrane</keyword>
<keyword evidence="1" id="KW-0812">Transmembrane</keyword>
<organism evidence="2 3">
    <name type="scientific">Kroppenstedtia eburnea</name>
    <dbReference type="NCBI Taxonomy" id="714067"/>
    <lineage>
        <taxon>Bacteria</taxon>
        <taxon>Bacillati</taxon>
        <taxon>Bacillota</taxon>
        <taxon>Bacilli</taxon>
        <taxon>Bacillales</taxon>
        <taxon>Thermoactinomycetaceae</taxon>
        <taxon>Kroppenstedtia</taxon>
    </lineage>
</organism>
<name>A0A1N7PFY5_9BACL</name>
<feature type="transmembrane region" description="Helical" evidence="1">
    <location>
        <begin position="12"/>
        <end position="32"/>
    </location>
</feature>
<gene>
    <name evidence="2" type="ORF">SAMN05421790_11273</name>
</gene>